<dbReference type="Pfam" id="PF14520">
    <property type="entry name" value="HHH_5"/>
    <property type="match status" value="1"/>
</dbReference>
<evidence type="ECO:0000256" key="1">
    <source>
        <dbReference type="SAM" id="MobiDB-lite"/>
    </source>
</evidence>
<dbReference type="Proteomes" id="UP000778970">
    <property type="component" value="Unassembled WGS sequence"/>
</dbReference>
<dbReference type="RefSeq" id="WP_027289334.1">
    <property type="nucleotide sequence ID" value="NZ_NRRE01000017.1"/>
</dbReference>
<reference evidence="2" key="2">
    <citation type="journal article" date="2020" name="Microorganisms">
        <title>Osmotic Adaptation and Compatible Solute Biosynthesis of Phototrophic Bacteria as Revealed from Genome Analyses.</title>
        <authorList>
            <person name="Imhoff J.F."/>
            <person name="Rahn T."/>
            <person name="Kunzel S."/>
            <person name="Keller A."/>
            <person name="Neulinger S.C."/>
        </authorList>
    </citation>
    <scope>NUCLEOTIDE SEQUENCE</scope>
    <source>
        <strain evidence="2">DSM 9154</strain>
    </source>
</reference>
<accession>A0A934QH76</accession>
<dbReference type="Gene3D" id="1.10.150.20">
    <property type="entry name" value="5' to 3' exonuclease, C-terminal subdomain"/>
    <property type="match status" value="1"/>
</dbReference>
<sequence length="184" mass="18726">MIADFLRKGLDWARAFFWVSDSDEEQGQAAQGTARAQGVADQSATSHGSSAASRSSGQRRSAAEKTSTSKRGATGTKRTTTKSSATKSGAAKSGSAKTAAKGGAQNTAKSAGSSTSASGSASPKDITDIKGIGPAMKTKLAQLGITSFADLAGADADRVAKDLDSRTITAERVRGWIAEAKKHS</sequence>
<protein>
    <recommendedName>
        <fullName evidence="4">Helix-hairpin-helix domain-containing protein</fullName>
    </recommendedName>
</protein>
<evidence type="ECO:0000313" key="2">
    <source>
        <dbReference type="EMBL" id="MBK1696465.1"/>
    </source>
</evidence>
<feature type="compositionally biased region" description="Low complexity" evidence="1">
    <location>
        <begin position="69"/>
        <end position="122"/>
    </location>
</feature>
<evidence type="ECO:0000313" key="3">
    <source>
        <dbReference type="Proteomes" id="UP000778970"/>
    </source>
</evidence>
<dbReference type="EMBL" id="NRRE01000017">
    <property type="protein sequence ID" value="MBK1696465.1"/>
    <property type="molecule type" value="Genomic_DNA"/>
</dbReference>
<feature type="compositionally biased region" description="Low complexity" evidence="1">
    <location>
        <begin position="27"/>
        <end position="60"/>
    </location>
</feature>
<keyword evidence="3" id="KW-1185">Reference proteome</keyword>
<comment type="caution">
    <text evidence="2">The sequence shown here is derived from an EMBL/GenBank/DDBJ whole genome shotgun (WGS) entry which is preliminary data.</text>
</comment>
<dbReference type="AlphaFoldDB" id="A0A934QH76"/>
<feature type="region of interest" description="Disordered" evidence="1">
    <location>
        <begin position="23"/>
        <end position="126"/>
    </location>
</feature>
<organism evidence="2 3">
    <name type="scientific">Rhodovibrio salinarum</name>
    <dbReference type="NCBI Taxonomy" id="1087"/>
    <lineage>
        <taxon>Bacteria</taxon>
        <taxon>Pseudomonadati</taxon>
        <taxon>Pseudomonadota</taxon>
        <taxon>Alphaproteobacteria</taxon>
        <taxon>Rhodospirillales</taxon>
        <taxon>Rhodovibrionaceae</taxon>
        <taxon>Rhodovibrio</taxon>
    </lineage>
</organism>
<name>A0A934QH76_9PROT</name>
<reference evidence="2" key="1">
    <citation type="submission" date="2017-08" db="EMBL/GenBank/DDBJ databases">
        <authorList>
            <person name="Imhoff J.F."/>
            <person name="Rahn T."/>
            <person name="Kuenzel S."/>
            <person name="Neulinger S.C."/>
        </authorList>
    </citation>
    <scope>NUCLEOTIDE SEQUENCE</scope>
    <source>
        <strain evidence="2">DSM 9154</strain>
    </source>
</reference>
<proteinExistence type="predicted"/>
<gene>
    <name evidence="2" type="ORF">CKO21_04310</name>
</gene>
<evidence type="ECO:0008006" key="4">
    <source>
        <dbReference type="Google" id="ProtNLM"/>
    </source>
</evidence>